<evidence type="ECO:0000256" key="2">
    <source>
        <dbReference type="ARBA" id="ARBA00023163"/>
    </source>
</evidence>
<dbReference type="Gene3D" id="3.30.420.10">
    <property type="entry name" value="Ribonuclease H-like superfamily/Ribonuclease H"/>
    <property type="match status" value="1"/>
</dbReference>
<evidence type="ECO:0000256" key="3">
    <source>
        <dbReference type="ARBA" id="ARBA00023170"/>
    </source>
</evidence>
<reference evidence="4 5" key="1">
    <citation type="submission" date="2015-09" db="EMBL/GenBank/DDBJ databases">
        <title>Trachymyrmex zeteki WGS genome.</title>
        <authorList>
            <person name="Nygaard S."/>
            <person name="Hu H."/>
            <person name="Boomsma J."/>
            <person name="Zhang G."/>
        </authorList>
    </citation>
    <scope>NUCLEOTIDE SEQUENCE [LARGE SCALE GENOMIC DNA]</scope>
    <source>
        <strain evidence="4">Tzet28-1</strain>
        <tissue evidence="4">Whole body</tissue>
    </source>
</reference>
<dbReference type="EMBL" id="KQ982750">
    <property type="protein sequence ID" value="KYQ51269.1"/>
    <property type="molecule type" value="Genomic_DNA"/>
</dbReference>
<keyword evidence="5" id="KW-1185">Reference proteome</keyword>
<dbReference type="SUPFAM" id="SSF48508">
    <property type="entry name" value="Nuclear receptor ligand-binding domain"/>
    <property type="match status" value="1"/>
</dbReference>
<name>A0A151WTN7_9HYME</name>
<dbReference type="InterPro" id="IPR035500">
    <property type="entry name" value="NHR-like_dom_sf"/>
</dbReference>
<dbReference type="Proteomes" id="UP000075809">
    <property type="component" value="Unassembled WGS sequence"/>
</dbReference>
<sequence length="317" mass="36413">MTTHCRISVIVSLECVILDCNVHACRLFSSPRRPADPSHLYNGNYLIYAIKHQLHLAVNAKLLVRFTWIPSHRGIEGNEAADELAKLGAKQGDKIDLEIPYPDLLTEAYHTASEQYNAHLDREFLHKGLHYDQLYRPHTTKLWFGKLPIKRNEIVLINRLRANHYNLNYSLHRKNMVASKACPCGNPNQDINHIIFRCPISSPRATHLVSFCNTISAYASLTPNDIFPLLKKPSPKLCRLLLAFIKSNNLLLSNKLSKHPCSGLFLCSLRYFELTRALFPYFRLNTQRDTYVTRRHLTVAIFDTGRIDAVRDRGHSF</sequence>
<keyword evidence="3" id="KW-0675">Receptor</keyword>
<dbReference type="InterPro" id="IPR036397">
    <property type="entry name" value="RNaseH_sf"/>
</dbReference>
<dbReference type="SUPFAM" id="SSF53098">
    <property type="entry name" value="Ribonuclease H-like"/>
    <property type="match status" value="1"/>
</dbReference>
<dbReference type="AlphaFoldDB" id="A0A151WTN7"/>
<protein>
    <submittedName>
        <fullName evidence="4">Uncharacterized protein</fullName>
    </submittedName>
</protein>
<evidence type="ECO:0000256" key="1">
    <source>
        <dbReference type="ARBA" id="ARBA00023015"/>
    </source>
</evidence>
<gene>
    <name evidence="4" type="ORF">ALC60_09632</name>
</gene>
<proteinExistence type="predicted"/>
<keyword evidence="1" id="KW-0805">Transcription regulation</keyword>
<dbReference type="InterPro" id="IPR012337">
    <property type="entry name" value="RNaseH-like_sf"/>
</dbReference>
<dbReference type="GO" id="GO:0003676">
    <property type="term" value="F:nucleic acid binding"/>
    <property type="evidence" value="ECO:0007669"/>
    <property type="project" value="InterPro"/>
</dbReference>
<dbReference type="STRING" id="64791.A0A151WTN7"/>
<keyword evidence="2" id="KW-0804">Transcription</keyword>
<organism evidence="4 5">
    <name type="scientific">Mycetomoellerius zeteki</name>
    <dbReference type="NCBI Taxonomy" id="64791"/>
    <lineage>
        <taxon>Eukaryota</taxon>
        <taxon>Metazoa</taxon>
        <taxon>Ecdysozoa</taxon>
        <taxon>Arthropoda</taxon>
        <taxon>Hexapoda</taxon>
        <taxon>Insecta</taxon>
        <taxon>Pterygota</taxon>
        <taxon>Neoptera</taxon>
        <taxon>Endopterygota</taxon>
        <taxon>Hymenoptera</taxon>
        <taxon>Apocrita</taxon>
        <taxon>Aculeata</taxon>
        <taxon>Formicoidea</taxon>
        <taxon>Formicidae</taxon>
        <taxon>Myrmicinae</taxon>
        <taxon>Mycetomoellerius</taxon>
    </lineage>
</organism>
<evidence type="ECO:0000313" key="5">
    <source>
        <dbReference type="Proteomes" id="UP000075809"/>
    </source>
</evidence>
<accession>A0A151WTN7</accession>
<evidence type="ECO:0000313" key="4">
    <source>
        <dbReference type="EMBL" id="KYQ51269.1"/>
    </source>
</evidence>